<organism evidence="1 2">
    <name type="scientific">Sphingobium baderi LL03</name>
    <dbReference type="NCBI Taxonomy" id="1114964"/>
    <lineage>
        <taxon>Bacteria</taxon>
        <taxon>Pseudomonadati</taxon>
        <taxon>Pseudomonadota</taxon>
        <taxon>Alphaproteobacteria</taxon>
        <taxon>Sphingomonadales</taxon>
        <taxon>Sphingomonadaceae</taxon>
        <taxon>Sphingobium</taxon>
    </lineage>
</organism>
<evidence type="ECO:0000313" key="2">
    <source>
        <dbReference type="Proteomes" id="UP000015524"/>
    </source>
</evidence>
<accession>T0GNZ0</accession>
<name>T0GNZ0_9SPHN</name>
<keyword evidence="2" id="KW-1185">Reference proteome</keyword>
<evidence type="ECO:0000313" key="1">
    <source>
        <dbReference type="EMBL" id="EQB02402.1"/>
    </source>
</evidence>
<sequence>MDLGFIRGGGLSPANARPVSLPHIPVWPLLRATSAAAQAASPTAQAVAGLLRGQEGSEDWIQELAEILAPRSDGMIGAVRLGGSFNPPVASRLGRGKDDEGGVYRGALADLQG</sequence>
<comment type="caution">
    <text evidence="1">The sequence shown here is derived from an EMBL/GenBank/DDBJ whole genome shotgun (WGS) entry which is preliminary data.</text>
</comment>
<dbReference type="Proteomes" id="UP000015524">
    <property type="component" value="Unassembled WGS sequence"/>
</dbReference>
<dbReference type="AlphaFoldDB" id="T0GNZ0"/>
<dbReference type="PATRIC" id="fig|1114964.3.peg.1511"/>
<dbReference type="EMBL" id="ATIB01000049">
    <property type="protein sequence ID" value="EQB02402.1"/>
    <property type="molecule type" value="Genomic_DNA"/>
</dbReference>
<proteinExistence type="predicted"/>
<protein>
    <submittedName>
        <fullName evidence="1">Uncharacterized protein</fullName>
    </submittedName>
</protein>
<reference evidence="1 2" key="1">
    <citation type="journal article" date="2013" name="Genome Announc.">
        <title>Draft Genome Sequence of a Hexachlorocyclohexane-Degrading Bacterium, Sphingobium baderi Strain LL03T.</title>
        <authorList>
            <person name="Kaur J."/>
            <person name="Verma H."/>
            <person name="Tripathi C."/>
            <person name="Khurana J.P."/>
            <person name="Lal R."/>
        </authorList>
    </citation>
    <scope>NUCLEOTIDE SEQUENCE [LARGE SCALE GENOMIC DNA]</scope>
    <source>
        <strain evidence="1 2">LL03</strain>
    </source>
</reference>
<gene>
    <name evidence="1" type="ORF">L485_07775</name>
</gene>